<feature type="compositionally biased region" description="Low complexity" evidence="2">
    <location>
        <begin position="426"/>
        <end position="472"/>
    </location>
</feature>
<dbReference type="Proteomes" id="UP000287609">
    <property type="component" value="Unassembled WGS sequence"/>
</dbReference>
<feature type="transmembrane region" description="Helical" evidence="3">
    <location>
        <begin position="305"/>
        <end position="324"/>
    </location>
</feature>
<comment type="caution">
    <text evidence="4">The sequence shown here is derived from an EMBL/GenBank/DDBJ whole genome shotgun (WGS) entry which is preliminary data.</text>
</comment>
<gene>
    <name evidence="4" type="ORF">D2E26_0423</name>
</gene>
<accession>A0A430FSN2</accession>
<keyword evidence="5" id="KW-1185">Reference proteome</keyword>
<organism evidence="4 5">
    <name type="scientific">Bifidobacterium dolichotidis</name>
    <dbReference type="NCBI Taxonomy" id="2306976"/>
    <lineage>
        <taxon>Bacteria</taxon>
        <taxon>Bacillati</taxon>
        <taxon>Actinomycetota</taxon>
        <taxon>Actinomycetes</taxon>
        <taxon>Bifidobacteriales</taxon>
        <taxon>Bifidobacteriaceae</taxon>
        <taxon>Bifidobacterium</taxon>
    </lineage>
</organism>
<dbReference type="EMBL" id="QXGM01000001">
    <property type="protein sequence ID" value="RSX55860.1"/>
    <property type="molecule type" value="Genomic_DNA"/>
</dbReference>
<feature type="region of interest" description="Disordered" evidence="2">
    <location>
        <begin position="163"/>
        <end position="211"/>
    </location>
</feature>
<evidence type="ECO:0000313" key="5">
    <source>
        <dbReference type="Proteomes" id="UP000287609"/>
    </source>
</evidence>
<keyword evidence="3" id="KW-0472">Membrane</keyword>
<name>A0A430FSN2_9BIFI</name>
<proteinExistence type="predicted"/>
<protein>
    <submittedName>
        <fullName evidence="4">Uncharacterized protein</fullName>
    </submittedName>
</protein>
<keyword evidence="1" id="KW-0175">Coiled coil</keyword>
<dbReference type="AlphaFoldDB" id="A0A430FSN2"/>
<evidence type="ECO:0000256" key="1">
    <source>
        <dbReference type="SAM" id="Coils"/>
    </source>
</evidence>
<evidence type="ECO:0000256" key="3">
    <source>
        <dbReference type="SAM" id="Phobius"/>
    </source>
</evidence>
<feature type="coiled-coil region" evidence="1">
    <location>
        <begin position="222"/>
        <end position="299"/>
    </location>
</feature>
<feature type="region of interest" description="Disordered" evidence="2">
    <location>
        <begin position="364"/>
        <end position="472"/>
    </location>
</feature>
<evidence type="ECO:0000256" key="2">
    <source>
        <dbReference type="SAM" id="MobiDB-lite"/>
    </source>
</evidence>
<feature type="compositionally biased region" description="Polar residues" evidence="2">
    <location>
        <begin position="386"/>
        <end position="425"/>
    </location>
</feature>
<dbReference type="RefSeq" id="WP_125963040.1">
    <property type="nucleotide sequence ID" value="NZ_QXGM01000001.1"/>
</dbReference>
<reference evidence="4 5" key="1">
    <citation type="submission" date="2018-09" db="EMBL/GenBank/DDBJ databases">
        <title>Characterization of the phylogenetic diversity of five novel species belonging to the genus Bifidobacterium.</title>
        <authorList>
            <person name="Lugli G.A."/>
            <person name="Duranti S."/>
            <person name="Milani C."/>
        </authorList>
    </citation>
    <scope>NUCLEOTIDE SEQUENCE [LARGE SCALE GENOMIC DNA]</scope>
    <source>
        <strain evidence="4 5">2036B</strain>
    </source>
</reference>
<sequence>MAVLRGNGMYKRHTQEARMLKLAQTGEKDLTRIMMKQTFRGADGTRFVLKDQFIECGAESRSLSGVHAEVLPGSELEARVTATRLLLIGIFAFAFKKKKGGEKYLLIEGPDFAWMSEVSRKQVSEAMHFAVEVNNRVKQREGRPAFIVPKPDAEPAIETTHAAAKPISQHQQASQYQQPQQDQQTEWLQQTPQYTQQSQPVSHNIDQGNQVGGYEQQTTFHEQTLEQEKQALEQQKRDLARAQHDFEQRKAQQLKDLERREAQLRQQEQKQLNQIQHTQKQLEQQQAKLQKELQKLQPAKTTHTLMIWTIVMGAFALLCIIASLGNPSLWSGTIFFVIVTLALLGALLYRIKKMPKINEAMPAMSKPQMPMEQQMSMSPMPVGQQMPMSSTPMTQQMPHANAQSSMPTYQPVQPIQSPTGEYSHSQHVQPNQTVQQPQQFQQPQYPQQAQQPQQQPQQSQVWQSHQGSQQQH</sequence>
<keyword evidence="3" id="KW-1133">Transmembrane helix</keyword>
<keyword evidence="3" id="KW-0812">Transmembrane</keyword>
<evidence type="ECO:0000313" key="4">
    <source>
        <dbReference type="EMBL" id="RSX55860.1"/>
    </source>
</evidence>
<feature type="compositionally biased region" description="Low complexity" evidence="2">
    <location>
        <begin position="169"/>
        <end position="200"/>
    </location>
</feature>
<feature type="compositionally biased region" description="Low complexity" evidence="2">
    <location>
        <begin position="364"/>
        <end position="381"/>
    </location>
</feature>
<feature type="transmembrane region" description="Helical" evidence="3">
    <location>
        <begin position="330"/>
        <end position="349"/>
    </location>
</feature>
<feature type="compositionally biased region" description="Polar residues" evidence="2">
    <location>
        <begin position="201"/>
        <end position="211"/>
    </location>
</feature>